<dbReference type="InterPro" id="IPR001387">
    <property type="entry name" value="Cro/C1-type_HTH"/>
</dbReference>
<comment type="caution">
    <text evidence="3">The sequence shown here is derived from an EMBL/GenBank/DDBJ whole genome shotgun (WGS) entry which is preliminary data.</text>
</comment>
<dbReference type="RefSeq" id="WP_138673123.1">
    <property type="nucleotide sequence ID" value="NZ_VCKY01000281.1"/>
</dbReference>
<dbReference type="AlphaFoldDB" id="A0A5S4EY29"/>
<dbReference type="Proteomes" id="UP000309128">
    <property type="component" value="Unassembled WGS sequence"/>
</dbReference>
<dbReference type="PROSITE" id="PS50943">
    <property type="entry name" value="HTH_CROC1"/>
    <property type="match status" value="1"/>
</dbReference>
<evidence type="ECO:0000313" key="4">
    <source>
        <dbReference type="Proteomes" id="UP000309128"/>
    </source>
</evidence>
<dbReference type="Gene3D" id="1.10.260.40">
    <property type="entry name" value="lambda repressor-like DNA-binding domains"/>
    <property type="match status" value="1"/>
</dbReference>
<organism evidence="3 4">
    <name type="scientific">Nonomuraea turkmeniaca</name>
    <dbReference type="NCBI Taxonomy" id="103838"/>
    <lineage>
        <taxon>Bacteria</taxon>
        <taxon>Bacillati</taxon>
        <taxon>Actinomycetota</taxon>
        <taxon>Actinomycetes</taxon>
        <taxon>Streptosporangiales</taxon>
        <taxon>Streptosporangiaceae</taxon>
        <taxon>Nonomuraea</taxon>
    </lineage>
</organism>
<accession>A0A5S4EY29</accession>
<sequence>MSGDDFAGTALARRLRELRLSRWLDVRVTQTQLSEALEISVPLISSWESTLAGKIPPLHRLENYSRFFATKRSVAYDRARLLDESELSPDERDEHKKLFAELTRLRQQALRHQSVGEATEPSPAESARRRGPWHFPKGEPITIICSQIPEEDRARIPRADPANVDYIESYRYSDLDSIFELWGCLWRTNPDSQVTLRTTEDLKNDDLTTHVVLVGGVDYNAITAYALEQIELPVRQVADWDSEKGPYFEVKEDGDTQRHYPHTEGADDSLRLLEDVAFFYRGVNPFNVERTLTICNGMYARGVYGAVRALTDTRFHDRNAGYLESRFGDAESYSILMRVGIQGRLVVTPDWNKAAARLHEWPGSTHGD</sequence>
<reference evidence="3 4" key="1">
    <citation type="submission" date="2019-05" db="EMBL/GenBank/DDBJ databases">
        <title>Draft genome sequence of Nonomuraea turkmeniaca DSM 43926.</title>
        <authorList>
            <person name="Saricaoglu S."/>
            <person name="Isik K."/>
        </authorList>
    </citation>
    <scope>NUCLEOTIDE SEQUENCE [LARGE SCALE GENOMIC DNA]</scope>
    <source>
        <strain evidence="3 4">DSM 43926</strain>
    </source>
</reference>
<dbReference type="InterPro" id="IPR010982">
    <property type="entry name" value="Lambda_DNA-bd_dom_sf"/>
</dbReference>
<name>A0A5S4EY29_9ACTN</name>
<dbReference type="OrthoDB" id="3658635at2"/>
<evidence type="ECO:0000259" key="2">
    <source>
        <dbReference type="PROSITE" id="PS50943"/>
    </source>
</evidence>
<dbReference type="GO" id="GO:0003677">
    <property type="term" value="F:DNA binding"/>
    <property type="evidence" value="ECO:0007669"/>
    <property type="project" value="InterPro"/>
</dbReference>
<evidence type="ECO:0000256" key="1">
    <source>
        <dbReference type="SAM" id="MobiDB-lite"/>
    </source>
</evidence>
<protein>
    <submittedName>
        <fullName evidence="3">XRE family transcriptional regulator</fullName>
    </submittedName>
</protein>
<keyword evidence="4" id="KW-1185">Reference proteome</keyword>
<feature type="region of interest" description="Disordered" evidence="1">
    <location>
        <begin position="111"/>
        <end position="132"/>
    </location>
</feature>
<gene>
    <name evidence="3" type="ORF">ETD86_47035</name>
</gene>
<feature type="domain" description="HTH cro/C1-type" evidence="2">
    <location>
        <begin position="15"/>
        <end position="49"/>
    </location>
</feature>
<dbReference type="EMBL" id="VCKY01000281">
    <property type="protein sequence ID" value="TMR08603.1"/>
    <property type="molecule type" value="Genomic_DNA"/>
</dbReference>
<dbReference type="CDD" id="cd00093">
    <property type="entry name" value="HTH_XRE"/>
    <property type="match status" value="1"/>
</dbReference>
<proteinExistence type="predicted"/>
<evidence type="ECO:0000313" key="3">
    <source>
        <dbReference type="EMBL" id="TMR08603.1"/>
    </source>
</evidence>